<dbReference type="GO" id="GO:0005778">
    <property type="term" value="C:peroxisomal membrane"/>
    <property type="evidence" value="ECO:0007669"/>
    <property type="project" value="UniProtKB-SubCell"/>
</dbReference>
<dbReference type="InterPro" id="IPR008733">
    <property type="entry name" value="PEX11"/>
</dbReference>
<dbReference type="GeneID" id="42002125"/>
<keyword evidence="3" id="KW-0576">Peroxisome</keyword>
<evidence type="ECO:0000313" key="6">
    <source>
        <dbReference type="Proteomes" id="UP000319731"/>
    </source>
</evidence>
<dbReference type="RefSeq" id="XP_031027178.1">
    <property type="nucleotide sequence ID" value="XM_031166828.1"/>
</dbReference>
<protein>
    <recommendedName>
        <fullName evidence="7">Peroxisomal biogenesis factor 11</fullName>
    </recommendedName>
</protein>
<proteinExistence type="predicted"/>
<accession>A0A507CCN9</accession>
<dbReference type="PANTHER" id="PTHR12652:SF50">
    <property type="entry name" value="PEROXIN 11"/>
    <property type="match status" value="1"/>
</dbReference>
<dbReference type="Proteomes" id="UP000319731">
    <property type="component" value="Unassembled WGS sequence"/>
</dbReference>
<reference evidence="5 6" key="1">
    <citation type="journal article" date="2019" name="Sci. Rep.">
        <title>Comparative genomics of chytrid fungi reveal insights into the obligate biotrophic and pathogenic lifestyle of Synchytrium endobioticum.</title>
        <authorList>
            <person name="van de Vossenberg B.T.L.H."/>
            <person name="Warris S."/>
            <person name="Nguyen H.D.T."/>
            <person name="van Gent-Pelzer M.P.E."/>
            <person name="Joly D.L."/>
            <person name="van de Geest H.C."/>
            <person name="Bonants P.J.M."/>
            <person name="Smith D.S."/>
            <person name="Levesque C.A."/>
            <person name="van der Lee T.A.J."/>
        </authorList>
    </citation>
    <scope>NUCLEOTIDE SEQUENCE [LARGE SCALE GENOMIC DNA]</scope>
    <source>
        <strain evidence="5 6">JEL517</strain>
    </source>
</reference>
<evidence type="ECO:0000256" key="3">
    <source>
        <dbReference type="ARBA" id="ARBA00023140"/>
    </source>
</evidence>
<dbReference type="Pfam" id="PF05648">
    <property type="entry name" value="PEX11"/>
    <property type="match status" value="1"/>
</dbReference>
<dbReference type="EMBL" id="QEAO01000003">
    <property type="protein sequence ID" value="TPX37108.1"/>
    <property type="molecule type" value="Genomic_DNA"/>
</dbReference>
<dbReference type="OrthoDB" id="411017at2759"/>
<dbReference type="GO" id="GO:0016559">
    <property type="term" value="P:peroxisome fission"/>
    <property type="evidence" value="ECO:0007669"/>
    <property type="project" value="InterPro"/>
</dbReference>
<name>A0A507CCN9_9FUNG</name>
<evidence type="ECO:0000313" key="5">
    <source>
        <dbReference type="EMBL" id="TPX37108.1"/>
    </source>
</evidence>
<comment type="caution">
    <text evidence="5">The sequence shown here is derived from an EMBL/GenBank/DDBJ whole genome shotgun (WGS) entry which is preliminary data.</text>
</comment>
<dbReference type="AlphaFoldDB" id="A0A507CCN9"/>
<dbReference type="STRING" id="1806994.A0A507CCN9"/>
<evidence type="ECO:0000256" key="2">
    <source>
        <dbReference type="ARBA" id="ARBA00023136"/>
    </source>
</evidence>
<sequence length="231" mass="25416">MADFTVKFLSTGVGRDRINKFAQFSAQFLEWYLKREGADKDVIEKITKLKTHLGIARKLMNVGRQLEMLRGAQKAWGVKDPVVRFTTAGKLSGLALWLTYDNLGWANTVGIVKLSNPKDITEKAMQAWMFGLVCSIIGGIYKLRTNAVRLDLASKARRSAATKNVKDEGVEKEIRDLEKERTGIILNFLQDALDITVPISALNLHPIESGIVGLAGAASAALGVYTHSLTL</sequence>
<keyword evidence="6" id="KW-1185">Reference proteome</keyword>
<comment type="subcellular location">
    <subcellularLocation>
        <location evidence="4">Peroxisome membrane</location>
    </subcellularLocation>
</comment>
<organism evidence="5 6">
    <name type="scientific">Synchytrium microbalum</name>
    <dbReference type="NCBI Taxonomy" id="1806994"/>
    <lineage>
        <taxon>Eukaryota</taxon>
        <taxon>Fungi</taxon>
        <taxon>Fungi incertae sedis</taxon>
        <taxon>Chytridiomycota</taxon>
        <taxon>Chytridiomycota incertae sedis</taxon>
        <taxon>Chytridiomycetes</taxon>
        <taxon>Synchytriales</taxon>
        <taxon>Synchytriaceae</taxon>
        <taxon>Synchytrium</taxon>
    </lineage>
</organism>
<evidence type="ECO:0000256" key="4">
    <source>
        <dbReference type="ARBA" id="ARBA00046271"/>
    </source>
</evidence>
<keyword evidence="2" id="KW-0472">Membrane</keyword>
<dbReference type="PANTHER" id="PTHR12652">
    <property type="entry name" value="PEROXISOMAL BIOGENESIS FACTOR 11"/>
    <property type="match status" value="1"/>
</dbReference>
<evidence type="ECO:0000256" key="1">
    <source>
        <dbReference type="ARBA" id="ARBA00022593"/>
    </source>
</evidence>
<keyword evidence="1" id="KW-0962">Peroxisome biogenesis</keyword>
<gene>
    <name evidence="5" type="ORF">SmJEL517_g00900</name>
</gene>
<evidence type="ECO:0008006" key="7">
    <source>
        <dbReference type="Google" id="ProtNLM"/>
    </source>
</evidence>